<dbReference type="Gene3D" id="2.30.29.110">
    <property type="match status" value="1"/>
</dbReference>
<comment type="caution">
    <text evidence="2">The sequence shown here is derived from an EMBL/GenBank/DDBJ whole genome shotgun (WGS) entry which is preliminary data.</text>
</comment>
<dbReference type="Pfam" id="PF22669">
    <property type="entry name" value="Exo_endo_phos2"/>
    <property type="match status" value="1"/>
</dbReference>
<dbReference type="PANTHER" id="PTHR11200">
    <property type="entry name" value="INOSITOL 5-PHOSPHATASE"/>
    <property type="match status" value="1"/>
</dbReference>
<organism evidence="2 3">
    <name type="scientific">Neocallimastix californiae</name>
    <dbReference type="NCBI Taxonomy" id="1754190"/>
    <lineage>
        <taxon>Eukaryota</taxon>
        <taxon>Fungi</taxon>
        <taxon>Fungi incertae sedis</taxon>
        <taxon>Chytridiomycota</taxon>
        <taxon>Chytridiomycota incertae sedis</taxon>
        <taxon>Neocallimastigomycetes</taxon>
        <taxon>Neocallimastigales</taxon>
        <taxon>Neocallimastigaceae</taxon>
        <taxon>Neocallimastix</taxon>
    </lineage>
</organism>
<dbReference type="EMBL" id="MCOG01000216">
    <property type="protein sequence ID" value="ORY25021.1"/>
    <property type="molecule type" value="Genomic_DNA"/>
</dbReference>
<dbReference type="InterPro" id="IPR036691">
    <property type="entry name" value="Endo/exonu/phosph_ase_sf"/>
</dbReference>
<dbReference type="InterPro" id="IPR008936">
    <property type="entry name" value="Rho_GTPase_activation_prot"/>
</dbReference>
<gene>
    <name evidence="2" type="ORF">LY90DRAFT_674993</name>
</gene>
<dbReference type="Gene3D" id="1.10.555.10">
    <property type="entry name" value="Rho GTPase activation protein"/>
    <property type="match status" value="1"/>
</dbReference>
<evidence type="ECO:0000313" key="2">
    <source>
        <dbReference type="EMBL" id="ORY25021.1"/>
    </source>
</evidence>
<dbReference type="Gene3D" id="3.60.10.10">
    <property type="entry name" value="Endonuclease/exonuclease/phosphatase"/>
    <property type="match status" value="1"/>
</dbReference>
<evidence type="ECO:0000313" key="3">
    <source>
        <dbReference type="Proteomes" id="UP000193920"/>
    </source>
</evidence>
<dbReference type="InterPro" id="IPR000300">
    <property type="entry name" value="IPPc"/>
</dbReference>
<dbReference type="STRING" id="1754190.A0A1Y2AR50"/>
<name>A0A1Y2AR50_9FUNG</name>
<dbReference type="SUPFAM" id="SSF56219">
    <property type="entry name" value="DNase I-like"/>
    <property type="match status" value="1"/>
</dbReference>
<feature type="domain" description="Inositol polyphosphate-related phosphatase" evidence="1">
    <location>
        <begin position="194"/>
        <end position="569"/>
    </location>
</feature>
<dbReference type="AlphaFoldDB" id="A0A1Y2AR50"/>
<proteinExistence type="predicted"/>
<dbReference type="GO" id="GO:0004439">
    <property type="term" value="F:phosphatidylinositol-4,5-bisphosphate 5-phosphatase activity"/>
    <property type="evidence" value="ECO:0007669"/>
    <property type="project" value="TreeGrafter"/>
</dbReference>
<dbReference type="Pfam" id="PF21310">
    <property type="entry name" value="OCRL-like_ASH"/>
    <property type="match status" value="1"/>
</dbReference>
<reference evidence="2 3" key="1">
    <citation type="submission" date="2016-08" db="EMBL/GenBank/DDBJ databases">
        <title>A Parts List for Fungal Cellulosomes Revealed by Comparative Genomics.</title>
        <authorList>
            <consortium name="DOE Joint Genome Institute"/>
            <person name="Haitjema C.H."/>
            <person name="Gilmore S.P."/>
            <person name="Henske J.K."/>
            <person name="Solomon K.V."/>
            <person name="De Groot R."/>
            <person name="Kuo A."/>
            <person name="Mondo S.J."/>
            <person name="Salamov A.A."/>
            <person name="Labutti K."/>
            <person name="Zhao Z."/>
            <person name="Chiniquy J."/>
            <person name="Barry K."/>
            <person name="Brewer H.M."/>
            <person name="Purvine S.O."/>
            <person name="Wright A.T."/>
            <person name="Boxma B."/>
            <person name="Van Alen T."/>
            <person name="Hackstein J.H."/>
            <person name="Baker S.E."/>
            <person name="Grigoriev I.V."/>
            <person name="O'Malley M.A."/>
        </authorList>
    </citation>
    <scope>NUCLEOTIDE SEQUENCE [LARGE SCALE GENOMIC DNA]</scope>
    <source>
        <strain evidence="2 3">G1</strain>
    </source>
</reference>
<dbReference type="OrthoDB" id="7862313at2759"/>
<dbReference type="Gene3D" id="2.60.40.10">
    <property type="entry name" value="Immunoglobulins"/>
    <property type="match status" value="1"/>
</dbReference>
<evidence type="ECO:0000259" key="1">
    <source>
        <dbReference type="SMART" id="SM00128"/>
    </source>
</evidence>
<sequence length="1000" mass="116753">METKKSLVKFRSLLRLNEKLDKAYLKGIAYGQSILITIVSNITTHEYCLFLLENSFFGVSIYKLLPIDENFQFEIQKKSTNNDIIWIFKRNNKELNITIPMNQQNYKTFLSKFESIIEEKKNDEYYPDFSFNWLNNYKSYETNLEEKFSYIIETEENPFIHPLSYEISLNYRLSRECWIARQLAIEQKKFIEFKKLNVFIGTWNVNGRNPDCSLKMWLNSYKNKTPDIYVIGLQEMDLSKEAYIITNNEKETMWCEKIEEGINTMNKKYIKIASQQMIGICIFAFVKKELRKAISNVSTSFIGCGLMGIMGNKGASGIRMMIYDSYVCFVNSHLAHDSSQVQRRNDDYKDICKNLLFPFLPPNEDINNYYNGTGFNREQFYTETMLRFNITSNKWLNNICQEDLKEKENIKLNFNIFDNDILFWFGDLNYRLNNNGDQIKELISQGKIKDLLEYDQLKYDYKLINEKNKNQVFTDFYENKITFKPTYKYDIGTNIFDTSEKKRAPAFCDRVLWYKSPNILKLSEISSINFSSEEDEWVIPKNYDSYEDLTISDHKPIISEFEINVRKINNEKYLDTYSQLIKQLDRHENNSIPVISVSSFILDFGTITNNISSTRSLVIKNDGKVLSTYDLITSIDANNSNPSFPWISVKPSSNTIYPGESQTINITLTITTEISLKKIDEIIILRVENGNDMFINVKSEIIPNIFGIPIEVLCQINKPLSYYPWDSLLELSNKKELSDHTKKLMENEEFSSIPKSLYIVIDFLMKYGRDEKYSFNNGNLIIKIYIMYCLKNNIDLDTNLLLFGRSSFSDSNLSSLNNITSIESINTISSNISKIEKLSLFDYQPSESKNNITESVYKNYSLKEIKNKISLIVKKNGKLPSINSMAEILMKFLYEFPIAIVPYEIFKKTGQKFQTLYSSLPPSHASTLNYIICYIGDTMSYELISKDELVKVFASAIIRPSIDYTEKQEHNIINSVTASKKEKVENFFRQYIDEVIPPKK</sequence>
<dbReference type="Proteomes" id="UP000193920">
    <property type="component" value="Unassembled WGS sequence"/>
</dbReference>
<dbReference type="InterPro" id="IPR013783">
    <property type="entry name" value="Ig-like_fold"/>
</dbReference>
<dbReference type="InterPro" id="IPR048869">
    <property type="entry name" value="OCRL-1_2_ASH"/>
</dbReference>
<keyword evidence="3" id="KW-1185">Reference proteome</keyword>
<dbReference type="PANTHER" id="PTHR11200:SF300">
    <property type="entry name" value="TYPE II INOSITOL 1,4,5-TRISPHOSPHATE 5-PHOSPHATASE"/>
    <property type="match status" value="1"/>
</dbReference>
<protein>
    <submittedName>
        <fullName evidence="2">DNase I-like protein</fullName>
    </submittedName>
</protein>
<dbReference type="InterPro" id="IPR046985">
    <property type="entry name" value="IP5"/>
</dbReference>
<dbReference type="SUPFAM" id="SSF48350">
    <property type="entry name" value="GTPase activation domain, GAP"/>
    <property type="match status" value="1"/>
</dbReference>
<dbReference type="GO" id="GO:0046856">
    <property type="term" value="P:phosphatidylinositol dephosphorylation"/>
    <property type="evidence" value="ECO:0007669"/>
    <property type="project" value="InterPro"/>
</dbReference>
<dbReference type="SMART" id="SM00128">
    <property type="entry name" value="IPPc"/>
    <property type="match status" value="1"/>
</dbReference>
<accession>A0A1Y2AR50</accession>